<dbReference type="AlphaFoldDB" id="A0A067CJT9"/>
<keyword evidence="2" id="KW-1185">Reference proteome</keyword>
<feature type="non-terminal residue" evidence="1">
    <location>
        <position position="87"/>
    </location>
</feature>
<dbReference type="Proteomes" id="UP000030745">
    <property type="component" value="Unassembled WGS sequence"/>
</dbReference>
<dbReference type="KEGG" id="spar:SPRG_20448"/>
<organism evidence="1 2">
    <name type="scientific">Saprolegnia parasitica (strain CBS 223.65)</name>
    <dbReference type="NCBI Taxonomy" id="695850"/>
    <lineage>
        <taxon>Eukaryota</taxon>
        <taxon>Sar</taxon>
        <taxon>Stramenopiles</taxon>
        <taxon>Oomycota</taxon>
        <taxon>Saprolegniomycetes</taxon>
        <taxon>Saprolegniales</taxon>
        <taxon>Saprolegniaceae</taxon>
        <taxon>Saprolegnia</taxon>
    </lineage>
</organism>
<evidence type="ECO:0000313" key="2">
    <source>
        <dbReference type="Proteomes" id="UP000030745"/>
    </source>
</evidence>
<reference evidence="1 2" key="1">
    <citation type="journal article" date="2013" name="PLoS Genet.">
        <title>Distinctive expansion of potential virulence genes in the genome of the oomycete fish pathogen Saprolegnia parasitica.</title>
        <authorList>
            <person name="Jiang R.H."/>
            <person name="de Bruijn I."/>
            <person name="Haas B.J."/>
            <person name="Belmonte R."/>
            <person name="Lobach L."/>
            <person name="Christie J."/>
            <person name="van den Ackerveken G."/>
            <person name="Bottin A."/>
            <person name="Bulone V."/>
            <person name="Diaz-Moreno S.M."/>
            <person name="Dumas B."/>
            <person name="Fan L."/>
            <person name="Gaulin E."/>
            <person name="Govers F."/>
            <person name="Grenville-Briggs L.J."/>
            <person name="Horner N.R."/>
            <person name="Levin J.Z."/>
            <person name="Mammella M."/>
            <person name="Meijer H.J."/>
            <person name="Morris P."/>
            <person name="Nusbaum C."/>
            <person name="Oome S."/>
            <person name="Phillips A.J."/>
            <person name="van Rooyen D."/>
            <person name="Rzeszutek E."/>
            <person name="Saraiva M."/>
            <person name="Secombes C.J."/>
            <person name="Seidl M.F."/>
            <person name="Snel B."/>
            <person name="Stassen J.H."/>
            <person name="Sykes S."/>
            <person name="Tripathy S."/>
            <person name="van den Berg H."/>
            <person name="Vega-Arreguin J.C."/>
            <person name="Wawra S."/>
            <person name="Young S.K."/>
            <person name="Zeng Q."/>
            <person name="Dieguez-Uribeondo J."/>
            <person name="Russ C."/>
            <person name="Tyler B.M."/>
            <person name="van West P."/>
        </authorList>
    </citation>
    <scope>NUCLEOTIDE SEQUENCE [LARGE SCALE GENOMIC DNA]</scope>
    <source>
        <strain evidence="1 2">CBS 223.65</strain>
    </source>
</reference>
<dbReference type="EMBL" id="KK583219">
    <property type="protein sequence ID" value="KDO27072.1"/>
    <property type="molecule type" value="Genomic_DNA"/>
</dbReference>
<sequence length="87" mass="9600">MMLSPPFAVHLQWQLMACGFSRRGVIVCQVAQHSSPRRPLVCALPCSSHSSKSRPLTLLGCHSGLLHERIPKSTIFRNTCSKLISTT</sequence>
<dbReference type="RefSeq" id="XP_012202259.1">
    <property type="nucleotide sequence ID" value="XM_012346869.1"/>
</dbReference>
<gene>
    <name evidence="1" type="ORF">SPRG_20448</name>
</gene>
<dbReference type="VEuPathDB" id="FungiDB:SPRG_20448"/>
<dbReference type="GeneID" id="24141576"/>
<name>A0A067CJT9_SAPPC</name>
<proteinExistence type="predicted"/>
<evidence type="ECO:0000313" key="1">
    <source>
        <dbReference type="EMBL" id="KDO27072.1"/>
    </source>
</evidence>
<accession>A0A067CJT9</accession>
<protein>
    <submittedName>
        <fullName evidence="1">Uncharacterized protein</fullName>
    </submittedName>
</protein>